<dbReference type="Proteomes" id="UP001549921">
    <property type="component" value="Unassembled WGS sequence"/>
</dbReference>
<dbReference type="EMBL" id="JBEDNZ010000022">
    <property type="protein sequence ID" value="KAL0818200.1"/>
    <property type="molecule type" value="Genomic_DNA"/>
</dbReference>
<dbReference type="PANTHER" id="PTHR13213">
    <property type="entry name" value="MYB-BINDING PROTEIN 1A FAMILY MEMBER"/>
    <property type="match status" value="1"/>
</dbReference>
<comment type="similarity">
    <text evidence="2">Belongs to the MYBBP1A family.</text>
</comment>
<accession>A0ABD0SEC5</accession>
<feature type="compositionally biased region" description="Acidic residues" evidence="4">
    <location>
        <begin position="722"/>
        <end position="738"/>
    </location>
</feature>
<feature type="compositionally biased region" description="Acidic residues" evidence="4">
    <location>
        <begin position="692"/>
        <end position="707"/>
    </location>
</feature>
<keyword evidence="3" id="KW-0539">Nucleus</keyword>
<comment type="subcellular location">
    <subcellularLocation>
        <location evidence="1">Nucleus</location>
    </subcellularLocation>
</comment>
<evidence type="ECO:0000256" key="4">
    <source>
        <dbReference type="SAM" id="MobiDB-lite"/>
    </source>
</evidence>
<evidence type="ECO:0000256" key="2">
    <source>
        <dbReference type="ARBA" id="ARBA00006809"/>
    </source>
</evidence>
<dbReference type="SUPFAM" id="SSF48371">
    <property type="entry name" value="ARM repeat"/>
    <property type="match status" value="1"/>
</dbReference>
<organism evidence="5 6">
    <name type="scientific">Loxostege sticticalis</name>
    <name type="common">Beet webworm moth</name>
    <dbReference type="NCBI Taxonomy" id="481309"/>
    <lineage>
        <taxon>Eukaryota</taxon>
        <taxon>Metazoa</taxon>
        <taxon>Ecdysozoa</taxon>
        <taxon>Arthropoda</taxon>
        <taxon>Hexapoda</taxon>
        <taxon>Insecta</taxon>
        <taxon>Pterygota</taxon>
        <taxon>Neoptera</taxon>
        <taxon>Endopterygota</taxon>
        <taxon>Lepidoptera</taxon>
        <taxon>Glossata</taxon>
        <taxon>Ditrysia</taxon>
        <taxon>Pyraloidea</taxon>
        <taxon>Crambidae</taxon>
        <taxon>Pyraustinae</taxon>
        <taxon>Loxostege</taxon>
    </lineage>
</organism>
<name>A0ABD0SEC5_LOXSC</name>
<gene>
    <name evidence="5" type="ORF">ABMA28_008707</name>
</gene>
<evidence type="ECO:0000313" key="6">
    <source>
        <dbReference type="Proteomes" id="UP001549921"/>
    </source>
</evidence>
<feature type="region of interest" description="Disordered" evidence="4">
    <location>
        <begin position="681"/>
        <end position="739"/>
    </location>
</feature>
<dbReference type="Pfam" id="PF04931">
    <property type="entry name" value="DNA_pol_phi"/>
    <property type="match status" value="1"/>
</dbReference>
<dbReference type="InterPro" id="IPR007015">
    <property type="entry name" value="DNA_pol_V/MYBBP1A"/>
</dbReference>
<evidence type="ECO:0000256" key="1">
    <source>
        <dbReference type="ARBA" id="ARBA00004123"/>
    </source>
</evidence>
<evidence type="ECO:0000256" key="3">
    <source>
        <dbReference type="ARBA" id="ARBA00023242"/>
    </source>
</evidence>
<evidence type="ECO:0008006" key="7">
    <source>
        <dbReference type="Google" id="ProtNLM"/>
    </source>
</evidence>
<dbReference type="AlphaFoldDB" id="A0ABD0SEC5"/>
<dbReference type="InterPro" id="IPR016024">
    <property type="entry name" value="ARM-type_fold"/>
</dbReference>
<feature type="region of interest" description="Disordered" evidence="4">
    <location>
        <begin position="1092"/>
        <end position="1143"/>
    </location>
</feature>
<feature type="compositionally biased region" description="Polar residues" evidence="4">
    <location>
        <begin position="1092"/>
        <end position="1106"/>
    </location>
</feature>
<sequence>MEIKVVEEDLPDEKQKASKVTSSVLDAFDLLRAEKDDQRLTGGAKIIAQLHSNENEKDFKYVLKRLVRSLGANVPEMRTGYFATLVALLTKVDNVTVTELLTLVKKELHASNSSKSEVGDVALGQILVCGAIFRSGLMIVSTEDEQKEVITILLTASKKKSYLSTVAYLLLMDFVNQLTEEQFSSIVWSNVKQDFKKEIKEHTLDSLYFLLVVSKKFPQKVKLRKLIGVPELLCEDNITDVCEKLLAGLDYNTVNHPIYHEIGVQIANSPNLQLFWTSGIDSRLTKHNRNRELASLHILNAILSNLTENVEVIPELISKNFFKLFMDWFKGLQTASKIRNKRDNEDDHKIMIKKEKEVLITLSKLMKSKNITNQIRVETLKKLLFNPGEMNFTEATGTSLVKAIISDLEKDGVKKLAKLFKGVLLNTSKKTVKEDVERNWYNNERLKAAELLSFLVTHESVKDDIEFKLTYMKLLMCFGFFKIGGDENMTISTDLSGAIKSCFYRCFTSRFTNVDDLLSVLSSLCNFISSSLEKEQIRTKIEKQFPKESVECWEMVTEICQNIEKNDHKSKVDKVFLILLYQLGLFLFSEPTHTKVARSSIKELKSCYEHYRKEKKKKSGKSKNVDASDEPEWIEVLIEVLLSILSVESSVLRSVVQCVFRLLWEFLTPTCISQIVSVLDPDSESNPLTQDMDSDDDGKSDDEDNEENGNGLDDTEQKGDEESGESDTDSEEEDEDDDMKIPDQLRMAVQKALGGAANESDTESVDADMIDEEEGKKLDEALAEAFKQFGQGKGKKSKKERKDKKALSDFRIRVLDLLGIYLEKDPSMDICLSMIAPLTRCLEFCILDNQFSELENRVRKTIKTLTKIRKFTSTDGIDMDILCDYLKSTIDKGARSHFLFQAVGDVVTFFATFIIHCSQKIEIKNPKSPKKKKSNSAIVDILKEAMQNYFQNRSCLLPVIFFHSILQMEWDGTFELVPVIIDNVFNKDVRQFRRNEGLELMAGFYKSLKRNKPTSDQALSKLSTLEKAFANTLTNTLKGESTYEVKNNFFVVLKKLINTMKLFHESSQIKSDLNFQSLLEIVSSCKGTVKVNNKNKSQTNEDQNQQNKKKKSKKKKRKFDKVNGHSEPQKKKMKKATNESDDD</sequence>
<reference evidence="5 6" key="1">
    <citation type="submission" date="2024-06" db="EMBL/GenBank/DDBJ databases">
        <title>A chromosome-level genome assembly of beet webworm, Loxostege sticticalis.</title>
        <authorList>
            <person name="Zhang Y."/>
        </authorList>
    </citation>
    <scope>NUCLEOTIDE SEQUENCE [LARGE SCALE GENOMIC DNA]</scope>
    <source>
        <strain evidence="5">AQ028</strain>
        <tissue evidence="5">Male pupae</tissue>
    </source>
</reference>
<feature type="compositionally biased region" description="Basic and acidic residues" evidence="4">
    <location>
        <begin position="1120"/>
        <end position="1130"/>
    </location>
</feature>
<proteinExistence type="inferred from homology"/>
<protein>
    <recommendedName>
        <fullName evidence="7">DNA polymerase V</fullName>
    </recommendedName>
</protein>
<dbReference type="GO" id="GO:0005634">
    <property type="term" value="C:nucleus"/>
    <property type="evidence" value="ECO:0007669"/>
    <property type="project" value="UniProtKB-SubCell"/>
</dbReference>
<comment type="caution">
    <text evidence="5">The sequence shown here is derived from an EMBL/GenBank/DDBJ whole genome shotgun (WGS) entry which is preliminary data.</text>
</comment>
<evidence type="ECO:0000313" key="5">
    <source>
        <dbReference type="EMBL" id="KAL0818200.1"/>
    </source>
</evidence>
<feature type="compositionally biased region" description="Basic residues" evidence="4">
    <location>
        <begin position="1107"/>
        <end position="1119"/>
    </location>
</feature>
<dbReference type="PANTHER" id="PTHR13213:SF2">
    <property type="entry name" value="MYB-BINDING PROTEIN 1A"/>
    <property type="match status" value="1"/>
</dbReference>